<organism evidence="1 2">
    <name type="scientific">Xenorhabdus griffiniae</name>
    <dbReference type="NCBI Taxonomy" id="351672"/>
    <lineage>
        <taxon>Bacteria</taxon>
        <taxon>Pseudomonadati</taxon>
        <taxon>Pseudomonadota</taxon>
        <taxon>Gammaproteobacteria</taxon>
        <taxon>Enterobacterales</taxon>
        <taxon>Morganellaceae</taxon>
        <taxon>Xenorhabdus</taxon>
    </lineage>
</organism>
<reference evidence="1 2" key="1">
    <citation type="journal article" date="2023" name="Access Microbiol">
        <title>The genome of a steinernematid-associated Pseudomonas piscis bacterium encodes the biosynthesis of insect toxins.</title>
        <authorList>
            <person name="Awori R.M."/>
            <person name="Hendre P."/>
            <person name="Amugune N.O."/>
        </authorList>
    </citation>
    <scope>NUCLEOTIDE SEQUENCE [LARGE SCALE GENOMIC DNA]</scope>
    <source>
        <strain evidence="1 2">97</strain>
    </source>
</reference>
<protein>
    <submittedName>
        <fullName evidence="1">Uncharacterized protein</fullName>
    </submittedName>
</protein>
<evidence type="ECO:0000313" key="1">
    <source>
        <dbReference type="EMBL" id="WNH00569.1"/>
    </source>
</evidence>
<name>A0ABY9XDC2_9GAMM</name>
<accession>A0ABY9XDC2</accession>
<sequence length="75" mass="9221">MYPTMDFHPEYNITRYFVDKIGDRSGYSQEEKDRQRKHDPYYGFYKWYYPQFQHSNSDSEFDAFISQRVAGQNSR</sequence>
<proteinExistence type="predicted"/>
<evidence type="ECO:0000313" key="2">
    <source>
        <dbReference type="Proteomes" id="UP001300348"/>
    </source>
</evidence>
<keyword evidence="2" id="KW-1185">Reference proteome</keyword>
<dbReference type="Proteomes" id="UP001300348">
    <property type="component" value="Chromosome"/>
</dbReference>
<dbReference type="EMBL" id="CP133647">
    <property type="protein sequence ID" value="WNH00569.1"/>
    <property type="molecule type" value="Genomic_DNA"/>
</dbReference>
<gene>
    <name evidence="1" type="ORF">QL112_011770</name>
</gene>
<dbReference type="RefSeq" id="WP_282885623.1">
    <property type="nucleotide sequence ID" value="NZ_CAWPOC010000128.1"/>
</dbReference>
<dbReference type="GeneID" id="88856245"/>